<name>A0ABQ6ZKD2_9GAMM</name>
<feature type="transmembrane region" description="Helical" evidence="6">
    <location>
        <begin position="31"/>
        <end position="55"/>
    </location>
</feature>
<keyword evidence="3 6" id="KW-0812">Transmembrane</keyword>
<evidence type="ECO:0000256" key="5">
    <source>
        <dbReference type="ARBA" id="ARBA00023136"/>
    </source>
</evidence>
<feature type="domain" description="RDD" evidence="7">
    <location>
        <begin position="25"/>
        <end position="166"/>
    </location>
</feature>
<keyword evidence="5 6" id="KW-0472">Membrane</keyword>
<dbReference type="InterPro" id="IPR010432">
    <property type="entry name" value="RDD"/>
</dbReference>
<feature type="transmembrane region" description="Helical" evidence="6">
    <location>
        <begin position="67"/>
        <end position="89"/>
    </location>
</feature>
<proteinExistence type="predicted"/>
<dbReference type="InterPro" id="IPR051791">
    <property type="entry name" value="Pra-immunoreactive"/>
</dbReference>
<dbReference type="Pfam" id="PF06271">
    <property type="entry name" value="RDD"/>
    <property type="match status" value="1"/>
</dbReference>
<sequence length="173" mass="19036">MPEHDPYRTPEAHLVMPTTGHQELADRWARLAAALIDGVIALAVMLPLMLASGYWQAAFEAGQSGGFGFMPVGTMVLWAVIGFVLFAAIQSYPLHDSGQTWGKKLLSIRIVDLEGRTPPLMDLLLKRYLPTHAIVNVPCVGGLYALVDSLMIFRQDQRCLHDLIAGTRVIRAD</sequence>
<evidence type="ECO:0000256" key="1">
    <source>
        <dbReference type="ARBA" id="ARBA00004651"/>
    </source>
</evidence>
<evidence type="ECO:0000313" key="8">
    <source>
        <dbReference type="EMBL" id="KAF1726649.1"/>
    </source>
</evidence>
<protein>
    <recommendedName>
        <fullName evidence="7">RDD domain-containing protein</fullName>
    </recommendedName>
</protein>
<dbReference type="PANTHER" id="PTHR36115">
    <property type="entry name" value="PROLINE-RICH ANTIGEN HOMOLOG-RELATED"/>
    <property type="match status" value="1"/>
</dbReference>
<evidence type="ECO:0000259" key="7">
    <source>
        <dbReference type="Pfam" id="PF06271"/>
    </source>
</evidence>
<accession>A0ABQ6ZKD2</accession>
<evidence type="ECO:0000313" key="9">
    <source>
        <dbReference type="Proteomes" id="UP000781710"/>
    </source>
</evidence>
<evidence type="ECO:0000256" key="2">
    <source>
        <dbReference type="ARBA" id="ARBA00022475"/>
    </source>
</evidence>
<organism evidence="8 9">
    <name type="scientific">Pseudoxanthomonas japonensis</name>
    <dbReference type="NCBI Taxonomy" id="69284"/>
    <lineage>
        <taxon>Bacteria</taxon>
        <taxon>Pseudomonadati</taxon>
        <taxon>Pseudomonadota</taxon>
        <taxon>Gammaproteobacteria</taxon>
        <taxon>Lysobacterales</taxon>
        <taxon>Lysobacteraceae</taxon>
        <taxon>Pseudoxanthomonas</taxon>
    </lineage>
</organism>
<dbReference type="EMBL" id="PDWW01000003">
    <property type="protein sequence ID" value="KAF1726649.1"/>
    <property type="molecule type" value="Genomic_DNA"/>
</dbReference>
<reference evidence="8 9" key="1">
    <citation type="submission" date="2017-10" db="EMBL/GenBank/DDBJ databases">
        <title>Whole genome sequencing of members of genus Pseudoxanthomonas.</title>
        <authorList>
            <person name="Kumar S."/>
            <person name="Bansal K."/>
            <person name="Kaur A."/>
            <person name="Patil P."/>
            <person name="Sharma S."/>
            <person name="Patil P.B."/>
        </authorList>
    </citation>
    <scope>NUCLEOTIDE SEQUENCE [LARGE SCALE GENOMIC DNA]</scope>
    <source>
        <strain evidence="8 9">DSM 17109</strain>
    </source>
</reference>
<evidence type="ECO:0000256" key="3">
    <source>
        <dbReference type="ARBA" id="ARBA00022692"/>
    </source>
</evidence>
<dbReference type="Proteomes" id="UP000781710">
    <property type="component" value="Unassembled WGS sequence"/>
</dbReference>
<dbReference type="RefSeq" id="WP_162336548.1">
    <property type="nucleotide sequence ID" value="NZ_JBHSRQ010000016.1"/>
</dbReference>
<dbReference type="PANTHER" id="PTHR36115:SF4">
    <property type="entry name" value="MEMBRANE PROTEIN"/>
    <property type="match status" value="1"/>
</dbReference>
<keyword evidence="9" id="KW-1185">Reference proteome</keyword>
<gene>
    <name evidence="8" type="ORF">CSC78_03600</name>
</gene>
<keyword evidence="2" id="KW-1003">Cell membrane</keyword>
<comment type="subcellular location">
    <subcellularLocation>
        <location evidence="1">Cell membrane</location>
        <topology evidence="1">Multi-pass membrane protein</topology>
    </subcellularLocation>
</comment>
<feature type="transmembrane region" description="Helical" evidence="6">
    <location>
        <begin position="128"/>
        <end position="147"/>
    </location>
</feature>
<comment type="caution">
    <text evidence="8">The sequence shown here is derived from an EMBL/GenBank/DDBJ whole genome shotgun (WGS) entry which is preliminary data.</text>
</comment>
<evidence type="ECO:0000256" key="6">
    <source>
        <dbReference type="SAM" id="Phobius"/>
    </source>
</evidence>
<evidence type="ECO:0000256" key="4">
    <source>
        <dbReference type="ARBA" id="ARBA00022989"/>
    </source>
</evidence>
<keyword evidence="4 6" id="KW-1133">Transmembrane helix</keyword>